<feature type="coiled-coil region" evidence="1">
    <location>
        <begin position="343"/>
        <end position="384"/>
    </location>
</feature>
<sequence>LREQLNEMNETVREHLNEMKTLKDMFREETEKLRKAEKRNEELQYTVDELRSSLDDTNEQLNVIKEKRNAENVFSLEIADYEKSLEKVQKELKMTKDDCASLNAELELARSEANTIRDEKQAISQKFTKMKSAVVKLKAELDEKKDIINGLETDKRSMEETIKKLTDNRTDEKMEFSAAIAAADEKTRQLEATCVSLNKQLVSLRSQRESLQRQYDDLVQEHTTFKTRALYVLEQKKGSDDGEPSNKDEIEQLEQTIQQQTKTIENLTHTQRATHEELCSVREHSLALSVQLREVERQLKSSNETHKSKLSEQRNEFESRLAVESKLNGELMAQIDANFMAHSQEKERILADAERDREKLNDEIDTLRRSLDAEIKRRKEAERNKSPANIVLAPRQRKESGVFEVNRSV</sequence>
<accession>A0A0M3KDJ3</accession>
<proteinExistence type="predicted"/>
<reference evidence="2" key="1">
    <citation type="submission" date="2017-02" db="UniProtKB">
        <authorList>
            <consortium name="WormBaseParasite"/>
        </authorList>
    </citation>
    <scope>IDENTIFICATION</scope>
</reference>
<feature type="coiled-coil region" evidence="1">
    <location>
        <begin position="2"/>
        <end position="221"/>
    </location>
</feature>
<evidence type="ECO:0000256" key="1">
    <source>
        <dbReference type="SAM" id="Coils"/>
    </source>
</evidence>
<name>A0A0M3KDJ3_ANISI</name>
<protein>
    <submittedName>
        <fullName evidence="2">Myosin_tail_1 domain-containing protein</fullName>
    </submittedName>
</protein>
<evidence type="ECO:0000313" key="2">
    <source>
        <dbReference type="WBParaSite" id="ASIM_0001904601-mRNA-1"/>
    </source>
</evidence>
<organism evidence="2">
    <name type="scientific">Anisakis simplex</name>
    <name type="common">Herring worm</name>
    <dbReference type="NCBI Taxonomy" id="6269"/>
    <lineage>
        <taxon>Eukaryota</taxon>
        <taxon>Metazoa</taxon>
        <taxon>Ecdysozoa</taxon>
        <taxon>Nematoda</taxon>
        <taxon>Chromadorea</taxon>
        <taxon>Rhabditida</taxon>
        <taxon>Spirurina</taxon>
        <taxon>Ascaridomorpha</taxon>
        <taxon>Ascaridoidea</taxon>
        <taxon>Anisakidae</taxon>
        <taxon>Anisakis</taxon>
        <taxon>Anisakis simplex complex</taxon>
    </lineage>
</organism>
<dbReference type="Gene3D" id="1.10.287.1490">
    <property type="match status" value="1"/>
</dbReference>
<dbReference type="WBParaSite" id="ASIM_0001904601-mRNA-1">
    <property type="protein sequence ID" value="ASIM_0001904601-mRNA-1"/>
    <property type="gene ID" value="ASIM_0001904601"/>
</dbReference>
<feature type="coiled-coil region" evidence="1">
    <location>
        <begin position="250"/>
        <end position="312"/>
    </location>
</feature>
<dbReference type="AlphaFoldDB" id="A0A0M3KDJ3"/>
<keyword evidence="1" id="KW-0175">Coiled coil</keyword>